<accession>A0A0L9VK03</accession>
<evidence type="ECO:0000256" key="1">
    <source>
        <dbReference type="SAM" id="MobiDB-lite"/>
    </source>
</evidence>
<evidence type="ECO:0000313" key="2">
    <source>
        <dbReference type="EMBL" id="KOM55242.1"/>
    </source>
</evidence>
<name>A0A0L9VK03_PHAAN</name>
<dbReference type="Gramene" id="KOM55242">
    <property type="protein sequence ID" value="KOM55242"/>
    <property type="gene ID" value="LR48_Vigan10g113400"/>
</dbReference>
<gene>
    <name evidence="2" type="ORF">LR48_Vigan10g113400</name>
</gene>
<reference evidence="3" key="1">
    <citation type="journal article" date="2015" name="Proc. Natl. Acad. Sci. U.S.A.">
        <title>Genome sequencing of adzuki bean (Vigna angularis) provides insight into high starch and low fat accumulation and domestication.</title>
        <authorList>
            <person name="Yang K."/>
            <person name="Tian Z."/>
            <person name="Chen C."/>
            <person name="Luo L."/>
            <person name="Zhao B."/>
            <person name="Wang Z."/>
            <person name="Yu L."/>
            <person name="Li Y."/>
            <person name="Sun Y."/>
            <person name="Li W."/>
            <person name="Chen Y."/>
            <person name="Li Y."/>
            <person name="Zhang Y."/>
            <person name="Ai D."/>
            <person name="Zhao J."/>
            <person name="Shang C."/>
            <person name="Ma Y."/>
            <person name="Wu B."/>
            <person name="Wang M."/>
            <person name="Gao L."/>
            <person name="Sun D."/>
            <person name="Zhang P."/>
            <person name="Guo F."/>
            <person name="Wang W."/>
            <person name="Li Y."/>
            <person name="Wang J."/>
            <person name="Varshney R.K."/>
            <person name="Wang J."/>
            <person name="Ling H.Q."/>
            <person name="Wan P."/>
        </authorList>
    </citation>
    <scope>NUCLEOTIDE SEQUENCE</scope>
    <source>
        <strain evidence="3">cv. Jingnong 6</strain>
    </source>
</reference>
<dbReference type="EMBL" id="CM003380">
    <property type="protein sequence ID" value="KOM55242.1"/>
    <property type="molecule type" value="Genomic_DNA"/>
</dbReference>
<evidence type="ECO:0000313" key="3">
    <source>
        <dbReference type="Proteomes" id="UP000053144"/>
    </source>
</evidence>
<proteinExistence type="predicted"/>
<feature type="compositionally biased region" description="Basic and acidic residues" evidence="1">
    <location>
        <begin position="1"/>
        <end position="12"/>
    </location>
</feature>
<sequence length="94" mass="10774">MNDFEKKSDYKGTHWSRSKAPSAVESRNMIMPYELRFHYLKITLEHTTPGWTRSPLTKIVIEEKGLSASVLRATKVVSRFLTISEEKPGKLGHV</sequence>
<dbReference type="Proteomes" id="UP000053144">
    <property type="component" value="Chromosome 10"/>
</dbReference>
<organism evidence="2 3">
    <name type="scientific">Phaseolus angularis</name>
    <name type="common">Azuki bean</name>
    <name type="synonym">Vigna angularis</name>
    <dbReference type="NCBI Taxonomy" id="3914"/>
    <lineage>
        <taxon>Eukaryota</taxon>
        <taxon>Viridiplantae</taxon>
        <taxon>Streptophyta</taxon>
        <taxon>Embryophyta</taxon>
        <taxon>Tracheophyta</taxon>
        <taxon>Spermatophyta</taxon>
        <taxon>Magnoliopsida</taxon>
        <taxon>eudicotyledons</taxon>
        <taxon>Gunneridae</taxon>
        <taxon>Pentapetalae</taxon>
        <taxon>rosids</taxon>
        <taxon>fabids</taxon>
        <taxon>Fabales</taxon>
        <taxon>Fabaceae</taxon>
        <taxon>Papilionoideae</taxon>
        <taxon>50 kb inversion clade</taxon>
        <taxon>NPAAA clade</taxon>
        <taxon>indigoferoid/millettioid clade</taxon>
        <taxon>Phaseoleae</taxon>
        <taxon>Vigna</taxon>
    </lineage>
</organism>
<feature type="region of interest" description="Disordered" evidence="1">
    <location>
        <begin position="1"/>
        <end position="22"/>
    </location>
</feature>
<protein>
    <submittedName>
        <fullName evidence="2">Uncharacterized protein</fullName>
    </submittedName>
</protein>
<dbReference type="AlphaFoldDB" id="A0A0L9VK03"/>